<proteinExistence type="predicted"/>
<protein>
    <submittedName>
        <fullName evidence="1">Uncharacterized protein</fullName>
    </submittedName>
</protein>
<gene>
    <name evidence="1" type="ORF">DPEC_G00345930</name>
</gene>
<accession>A0ACC2F431</accession>
<comment type="caution">
    <text evidence="1">The sequence shown here is derived from an EMBL/GenBank/DDBJ whole genome shotgun (WGS) entry which is preliminary data.</text>
</comment>
<name>A0ACC2F431_DALPE</name>
<reference evidence="1" key="1">
    <citation type="submission" date="2021-05" db="EMBL/GenBank/DDBJ databases">
        <authorList>
            <person name="Pan Q."/>
            <person name="Jouanno E."/>
            <person name="Zahm M."/>
            <person name="Klopp C."/>
            <person name="Cabau C."/>
            <person name="Louis A."/>
            <person name="Berthelot C."/>
            <person name="Parey E."/>
            <person name="Roest Crollius H."/>
            <person name="Montfort J."/>
            <person name="Robinson-Rechavi M."/>
            <person name="Bouchez O."/>
            <person name="Lampietro C."/>
            <person name="Lopez Roques C."/>
            <person name="Donnadieu C."/>
            <person name="Postlethwait J."/>
            <person name="Bobe J."/>
            <person name="Dillon D."/>
            <person name="Chandos A."/>
            <person name="von Hippel F."/>
            <person name="Guiguen Y."/>
        </authorList>
    </citation>
    <scope>NUCLEOTIDE SEQUENCE</scope>
    <source>
        <strain evidence="1">YG-Jan2019</strain>
    </source>
</reference>
<dbReference type="EMBL" id="CM055762">
    <property type="protein sequence ID" value="KAJ7985965.1"/>
    <property type="molecule type" value="Genomic_DNA"/>
</dbReference>
<sequence>MDLVLRGNKSWEHRCEGDGRRPKRDTLASCVVALAHNPPLPAAHFKAALREWGRGWWIVARTQRLVEREPHTLSSTDAKKSCLLFLSSRHRPPEQVLCSCQIVLLIVLYTNMTEISSGLTVESNAETAMFQSPLA</sequence>
<evidence type="ECO:0000313" key="2">
    <source>
        <dbReference type="Proteomes" id="UP001157502"/>
    </source>
</evidence>
<keyword evidence="2" id="KW-1185">Reference proteome</keyword>
<evidence type="ECO:0000313" key="1">
    <source>
        <dbReference type="EMBL" id="KAJ7985965.1"/>
    </source>
</evidence>
<dbReference type="Proteomes" id="UP001157502">
    <property type="component" value="Chromosome 35"/>
</dbReference>
<organism evidence="1 2">
    <name type="scientific">Dallia pectoralis</name>
    <name type="common">Alaska blackfish</name>
    <dbReference type="NCBI Taxonomy" id="75939"/>
    <lineage>
        <taxon>Eukaryota</taxon>
        <taxon>Metazoa</taxon>
        <taxon>Chordata</taxon>
        <taxon>Craniata</taxon>
        <taxon>Vertebrata</taxon>
        <taxon>Euteleostomi</taxon>
        <taxon>Actinopterygii</taxon>
        <taxon>Neopterygii</taxon>
        <taxon>Teleostei</taxon>
        <taxon>Protacanthopterygii</taxon>
        <taxon>Esociformes</taxon>
        <taxon>Umbridae</taxon>
        <taxon>Dallia</taxon>
    </lineage>
</organism>